<evidence type="ECO:0000313" key="3">
    <source>
        <dbReference type="Proteomes" id="UP000615760"/>
    </source>
</evidence>
<feature type="transmembrane region" description="Helical" evidence="1">
    <location>
        <begin position="191"/>
        <end position="214"/>
    </location>
</feature>
<dbReference type="Proteomes" id="UP000615760">
    <property type="component" value="Unassembled WGS sequence"/>
</dbReference>
<comment type="caution">
    <text evidence="2">The sequence shown here is derived from an EMBL/GenBank/DDBJ whole genome shotgun (WGS) entry which is preliminary data.</text>
</comment>
<protein>
    <recommendedName>
        <fullName evidence="4">DUF393 domain-containing protein</fullName>
    </recommendedName>
</protein>
<keyword evidence="1" id="KW-1133">Transmembrane helix</keyword>
<sequence>MKTLANQTLLYDEDCPLCQAYTDAFVKTGMLDEKGRKPYADLNENELTFVNKENAVNEIALIDRENNTVTYGVDSLLKVIGYSFPTISKIGNIKPVKYLLKKLYSLVSYNRKVIVPGKSNNSELQCTPSFNYRYRFIYMLFATMVTAVTLFYYSTLLPIVPKGNFSREVILAVGQMAFQAIFLIKHDNKTILNYLGNVITVSLIGSLILLPVLLINSFMILPEVINLVWFGITVLIMFTEHYRRVKVLQLPGYLCFTWVAYRLLALPLILNL</sequence>
<keyword evidence="1" id="KW-0812">Transmembrane</keyword>
<reference evidence="3" key="1">
    <citation type="journal article" date="2019" name="Int. J. Syst. Evol. Microbiol.">
        <title>The Global Catalogue of Microorganisms (GCM) 10K type strain sequencing project: providing services to taxonomists for standard genome sequencing and annotation.</title>
        <authorList>
            <consortium name="The Broad Institute Genomics Platform"/>
            <consortium name="The Broad Institute Genome Sequencing Center for Infectious Disease"/>
            <person name="Wu L."/>
            <person name="Ma J."/>
        </authorList>
    </citation>
    <scope>NUCLEOTIDE SEQUENCE [LARGE SCALE GENOMIC DNA]</scope>
    <source>
        <strain evidence="3">CGMCC 1.15461</strain>
    </source>
</reference>
<dbReference type="RefSeq" id="WP_188620714.1">
    <property type="nucleotide sequence ID" value="NZ_BMJE01000003.1"/>
</dbReference>
<proteinExistence type="predicted"/>
<evidence type="ECO:0000313" key="2">
    <source>
        <dbReference type="EMBL" id="GGB76631.1"/>
    </source>
</evidence>
<organism evidence="2 3">
    <name type="scientific">Flavobacterium suaedae</name>
    <dbReference type="NCBI Taxonomy" id="1767027"/>
    <lineage>
        <taxon>Bacteria</taxon>
        <taxon>Pseudomonadati</taxon>
        <taxon>Bacteroidota</taxon>
        <taxon>Flavobacteriia</taxon>
        <taxon>Flavobacteriales</taxon>
        <taxon>Flavobacteriaceae</taxon>
        <taxon>Flavobacterium</taxon>
    </lineage>
</organism>
<gene>
    <name evidence="2" type="ORF">GCM10007424_15800</name>
</gene>
<dbReference type="EMBL" id="BMJE01000003">
    <property type="protein sequence ID" value="GGB76631.1"/>
    <property type="molecule type" value="Genomic_DNA"/>
</dbReference>
<evidence type="ECO:0008006" key="4">
    <source>
        <dbReference type="Google" id="ProtNLM"/>
    </source>
</evidence>
<evidence type="ECO:0000256" key="1">
    <source>
        <dbReference type="SAM" id="Phobius"/>
    </source>
</evidence>
<accession>A0ABQ1JUC0</accession>
<feature type="transmembrane region" description="Helical" evidence="1">
    <location>
        <begin position="165"/>
        <end position="184"/>
    </location>
</feature>
<feature type="transmembrane region" description="Helical" evidence="1">
    <location>
        <begin position="220"/>
        <end position="238"/>
    </location>
</feature>
<feature type="transmembrane region" description="Helical" evidence="1">
    <location>
        <begin position="136"/>
        <end position="153"/>
    </location>
</feature>
<keyword evidence="1" id="KW-0472">Membrane</keyword>
<keyword evidence="3" id="KW-1185">Reference proteome</keyword>
<name>A0ABQ1JUC0_9FLAO</name>
<feature type="transmembrane region" description="Helical" evidence="1">
    <location>
        <begin position="250"/>
        <end position="270"/>
    </location>
</feature>